<sequence length="122" mass="12947">MKKLFIPAAALLVLAGCDNEPETITGGLNDPQAEALKNAAPVEAPPMIQASRTYRCKDNSLLYVDFYTNDSARARTKRDGETTVLTAVDGKPPYTAEGWSISENAAQVTVTAPGKGTQSCKA</sequence>
<evidence type="ECO:0000313" key="1">
    <source>
        <dbReference type="EMBL" id="MDT9598032.1"/>
    </source>
</evidence>
<organism evidence="1 2">
    <name type="scientific">Sphingosinicella rhizophila</name>
    <dbReference type="NCBI Taxonomy" id="3050082"/>
    <lineage>
        <taxon>Bacteria</taxon>
        <taxon>Pseudomonadati</taxon>
        <taxon>Pseudomonadota</taxon>
        <taxon>Alphaproteobacteria</taxon>
        <taxon>Sphingomonadales</taxon>
        <taxon>Sphingosinicellaceae</taxon>
        <taxon>Sphingosinicella</taxon>
    </lineage>
</organism>
<keyword evidence="2" id="KW-1185">Reference proteome</keyword>
<protein>
    <recommendedName>
        <fullName evidence="3">C-type lysozyme inhibitor domain-containing protein</fullName>
    </recommendedName>
</protein>
<dbReference type="Proteomes" id="UP001259572">
    <property type="component" value="Unassembled WGS sequence"/>
</dbReference>
<dbReference type="EMBL" id="JAVUPU010000002">
    <property type="protein sequence ID" value="MDT9598032.1"/>
    <property type="molecule type" value="Genomic_DNA"/>
</dbReference>
<evidence type="ECO:0008006" key="3">
    <source>
        <dbReference type="Google" id="ProtNLM"/>
    </source>
</evidence>
<proteinExistence type="predicted"/>
<reference evidence="1 2" key="1">
    <citation type="submission" date="2023-05" db="EMBL/GenBank/DDBJ databases">
        <authorList>
            <person name="Guo Y."/>
        </authorList>
    </citation>
    <scope>NUCLEOTIDE SEQUENCE [LARGE SCALE GENOMIC DNA]</scope>
    <source>
        <strain evidence="1 2">GR2756</strain>
    </source>
</reference>
<accession>A0ABU3Q3Z1</accession>
<dbReference type="PROSITE" id="PS51257">
    <property type="entry name" value="PROKAR_LIPOPROTEIN"/>
    <property type="match status" value="1"/>
</dbReference>
<name>A0ABU3Q3Z1_9SPHN</name>
<gene>
    <name evidence="1" type="ORF">RQX22_03595</name>
</gene>
<dbReference type="RefSeq" id="WP_315723742.1">
    <property type="nucleotide sequence ID" value="NZ_JAVUPU010000002.1"/>
</dbReference>
<evidence type="ECO:0000313" key="2">
    <source>
        <dbReference type="Proteomes" id="UP001259572"/>
    </source>
</evidence>
<comment type="caution">
    <text evidence="1">The sequence shown here is derived from an EMBL/GenBank/DDBJ whole genome shotgun (WGS) entry which is preliminary data.</text>
</comment>